<dbReference type="AlphaFoldDB" id="C4XTJ6"/>
<dbReference type="Proteomes" id="UP000009071">
    <property type="component" value="Chromosome"/>
</dbReference>
<keyword evidence="2" id="KW-1185">Reference proteome</keyword>
<dbReference type="STRING" id="573370.DMR_25020"/>
<reference evidence="1 2" key="1">
    <citation type="journal article" date="2009" name="Genome Res.">
        <title>Whole genome sequence of Desulfovibrio magneticus strain RS-1 revealed common gene clusters in magnetotactic bacteria.</title>
        <authorList>
            <person name="Nakazawa H."/>
            <person name="Arakaki A."/>
            <person name="Narita-Yamada S."/>
            <person name="Yashiro I."/>
            <person name="Jinno K."/>
            <person name="Aoki N."/>
            <person name="Tsuruyama A."/>
            <person name="Okamura Y."/>
            <person name="Tanikawa S."/>
            <person name="Fujita N."/>
            <person name="Takeyama H."/>
            <person name="Matsunaga T."/>
        </authorList>
    </citation>
    <scope>NUCLEOTIDE SEQUENCE [LARGE SCALE GENOMIC DNA]</scope>
    <source>
        <strain evidence="2">ATCC 700980 / DSM 13731 / RS-1</strain>
    </source>
</reference>
<dbReference type="RefSeq" id="WP_015861172.1">
    <property type="nucleotide sequence ID" value="NC_012796.1"/>
</dbReference>
<protein>
    <submittedName>
        <fullName evidence="1">Uncharacterized protein</fullName>
    </submittedName>
</protein>
<dbReference type="KEGG" id="dma:DMR_25020"/>
<dbReference type="HOGENOM" id="CLU_979094_0_0_7"/>
<dbReference type="eggNOG" id="ENOG5031VBB">
    <property type="taxonomic scope" value="Bacteria"/>
</dbReference>
<organism evidence="1 2">
    <name type="scientific">Solidesulfovibrio magneticus (strain ATCC 700980 / DSM 13731 / RS-1)</name>
    <name type="common">Desulfovibrio magneticus</name>
    <dbReference type="NCBI Taxonomy" id="573370"/>
    <lineage>
        <taxon>Bacteria</taxon>
        <taxon>Pseudomonadati</taxon>
        <taxon>Thermodesulfobacteriota</taxon>
        <taxon>Desulfovibrionia</taxon>
        <taxon>Desulfovibrionales</taxon>
        <taxon>Desulfovibrionaceae</taxon>
        <taxon>Solidesulfovibrio</taxon>
    </lineage>
</organism>
<proteinExistence type="predicted"/>
<accession>C4XTJ6</accession>
<evidence type="ECO:0000313" key="2">
    <source>
        <dbReference type="Proteomes" id="UP000009071"/>
    </source>
</evidence>
<name>C4XTJ6_SOLM1</name>
<dbReference type="EMBL" id="AP010904">
    <property type="protein sequence ID" value="BAH75993.1"/>
    <property type="molecule type" value="Genomic_DNA"/>
</dbReference>
<evidence type="ECO:0000313" key="1">
    <source>
        <dbReference type="EMBL" id="BAH75993.1"/>
    </source>
</evidence>
<gene>
    <name evidence="1" type="ordered locus">DMR_25020</name>
</gene>
<dbReference type="OrthoDB" id="9839533at2"/>
<sequence length="283" mass="30151">MLLPDLRQAARRPLQDSSFEDEELDLYANEALRLAASRVFLPDLEAAAAVAVPAGAAGAALPGNFQKHLFAAVGADGRKLIVVTAPADIRRLDLERQAAGAIRHVAQAGNGLRVWPAPVAGEAIRLSYFRLPRTMAQTSGPVAFRAAGSLLSADAPRFDRFRFGDAFTVSGSAANDGAYTVEAASDAWCRVAEAVTDEAAVLVNIEAKAVEGVPEYLHRDVVLPGLLARAFDSREDAFEGKRNALHYRALFEEGLRALKLDIVSSGWRPPPAGPSGTSQRLLA</sequence>